<evidence type="ECO:0000259" key="2">
    <source>
        <dbReference type="Pfam" id="PF12571"/>
    </source>
</evidence>
<dbReference type="Pfam" id="PF12571">
    <property type="entry name" value="Phage_tail_fib"/>
    <property type="match status" value="1"/>
</dbReference>
<accession>A0AA96DLC9</accession>
<dbReference type="InterPro" id="IPR013783">
    <property type="entry name" value="Ig-like_fold"/>
</dbReference>
<dbReference type="InterPro" id="IPR022225">
    <property type="entry name" value="Phage_tail_fibre_N"/>
</dbReference>
<proteinExistence type="predicted"/>
<dbReference type="AlphaFoldDB" id="A0AA96DLC9"/>
<dbReference type="EMBL" id="CP135131">
    <property type="protein sequence ID" value="WNP39318.1"/>
    <property type="molecule type" value="Genomic_DNA"/>
</dbReference>
<feature type="domain" description="Phage tail fibre protein N-terminal" evidence="2">
    <location>
        <begin position="2"/>
        <end position="145"/>
    </location>
</feature>
<evidence type="ECO:0000256" key="1">
    <source>
        <dbReference type="SAM" id="MobiDB-lite"/>
    </source>
</evidence>
<dbReference type="Gene3D" id="2.60.40.10">
    <property type="entry name" value="Immunoglobulins"/>
    <property type="match status" value="4"/>
</dbReference>
<gene>
    <name evidence="5" type="ORF">RJG58_06200</name>
    <name evidence="6" type="ORF">RMP69_06200</name>
    <name evidence="3" type="ORF">RMQ65_01895</name>
    <name evidence="4" type="ORF">RMQ67_06200</name>
</gene>
<evidence type="ECO:0000313" key="4">
    <source>
        <dbReference type="EMBL" id="WNL31076.1"/>
    </source>
</evidence>
<dbReference type="EMBL" id="CP135130">
    <property type="protein sequence ID" value="WNP37226.1"/>
    <property type="molecule type" value="Genomic_DNA"/>
</dbReference>
<reference evidence="4" key="1">
    <citation type="submission" date="2023-09" db="EMBL/GenBank/DDBJ databases">
        <title>Arcobacter tbilisiensis sp. nov. isolated from chicken meat in Tbilisi, Georgia.</title>
        <authorList>
            <person name="Matthias R."/>
            <person name="Zautner A.E."/>
        </authorList>
    </citation>
    <scope>NUCLEOTIDE SEQUENCE</scope>
    <source>
        <strain evidence="5">LEO 101</strain>
        <strain evidence="3">LEO 49</strain>
        <strain evidence="6">LEO 50</strain>
        <strain evidence="4">LEO 53</strain>
    </source>
</reference>
<evidence type="ECO:0000313" key="6">
    <source>
        <dbReference type="EMBL" id="WNP39318.1"/>
    </source>
</evidence>
<sequence length="1129" mass="122454">MTFYTILTNSGISAITKARAENKEVKLSKIAVGDGDLVPSAELTSLENEKHRFSINSMKQDPINPGYLIIEGIIPSTIGGFDISEFALYTEDDILFALGNLPRTYKPLLEEGSAKDLTIKLTIEVTNADKVTLKVDDSVVLASRQFVLDTLEGYILRIDAVTKIELADILSTYSIINKPTIISPEDGIENYVGVIESSSMTTGSSYKGTLDFVHWQLAEDVNFTNIVDEKDDSISLVYSPKNMEPNKIYFARVRYGSDNHLSAFSDTISFATPSTLIQKPTILSPENNTIYTSEAVTLIADAYNVFTHSEPQVSSTWQIATDVNFTNIVDESIDDTINLTSWTSESLETDKQYYARVKYKSTNYSSQYSDVISFITPDGAINTPKILSPTNNSVNMAETVTLVADTYSVFAHNEPQVSSTWQIATDVNFTNIVDESIGNTVNLTSWTSGVLALGKTYYARVKYNSSSYSSEYSTVVSFSIPAISISSPTIISPSHNSINMNKKITVTTSPYSKFGHNEILSSASWQIATDVNFLNIVAQSLNDTINLTSWTSPDLELGRTYYIRVKHNSNSYSSPYSLIVSFSIPNFEIHKPAITAPLNNAINIGKNPTIIADAYSVFGHSEPHISSTWQIARDQHFSNIVAQSINDTINLTSWTSESLETNTIYYARVKYNSANYSSNFSDAIKFTTKSQFTISAGTAGTKGFSVAPTTEPFALLGLAEMAGTNDPASDNYGNYIHTNGSIVCWCPTTYYRVGSTESPRYATYGANALDMVGTDVFNTEAEANANGYVLHRAFINAGKEQPGFFVDKYMNSKDGNTASKSVFGGVPISLMLATAGWTTSGGMTGCTGILADAVVLSKARGERWNAATAFIYAYLAMVSVAQAQSATSTADVAWYDPTGVKNFPKGCNNSALSDFDDTSVKYASAGDSGDANKPKTGATQGFAKTTHNGSNNGVADVNGGLWEVTIGITNSGSTASSTSEITNDTICVLKHSVDHATLTAGWNTTNDVWGNSTNLGTKYDVVTIPYPLGSTTDSAKWGNGTNAVFQNDLNGVNRDVCGFIPKNSSSTNATGANLFGNDYISKYNIQNMVPIVCGRWSNNALAGVFHRHFNHNRSERDNGCGFRASAYFA</sequence>
<name>A0AA96DLC9_9BACT</name>
<evidence type="ECO:0000313" key="3">
    <source>
        <dbReference type="EMBL" id="WNL28129.1"/>
    </source>
</evidence>
<protein>
    <submittedName>
        <fullName evidence="4">Phage tail protein</fullName>
    </submittedName>
</protein>
<dbReference type="EMBL" id="CP134855">
    <property type="protein sequence ID" value="WNL31076.1"/>
    <property type="molecule type" value="Genomic_DNA"/>
</dbReference>
<evidence type="ECO:0000313" key="5">
    <source>
        <dbReference type="EMBL" id="WNP37226.1"/>
    </source>
</evidence>
<feature type="region of interest" description="Disordered" evidence="1">
    <location>
        <begin position="926"/>
        <end position="950"/>
    </location>
</feature>
<feature type="compositionally biased region" description="Polar residues" evidence="1">
    <location>
        <begin position="937"/>
        <end position="950"/>
    </location>
</feature>
<dbReference type="EMBL" id="CP134853">
    <property type="protein sequence ID" value="WNL28129.1"/>
    <property type="molecule type" value="Genomic_DNA"/>
</dbReference>
<dbReference type="InterPro" id="IPR051934">
    <property type="entry name" value="Phage_Tail_Fiber_Structural"/>
</dbReference>
<dbReference type="PANTHER" id="PTHR35191:SF1">
    <property type="entry name" value="PROPHAGE SIDE TAIL FIBER PROTEIN HOMOLOG STFQ-RELATED"/>
    <property type="match status" value="1"/>
</dbReference>
<organism evidence="4">
    <name type="scientific">Arcobacter sp. AZ-2023</name>
    <dbReference type="NCBI Taxonomy" id="3074453"/>
    <lineage>
        <taxon>Bacteria</taxon>
        <taxon>Pseudomonadati</taxon>
        <taxon>Campylobacterota</taxon>
        <taxon>Epsilonproteobacteria</taxon>
        <taxon>Campylobacterales</taxon>
        <taxon>Arcobacteraceae</taxon>
        <taxon>Arcobacter</taxon>
    </lineage>
</organism>
<dbReference type="PANTHER" id="PTHR35191">
    <property type="entry name" value="PROPHAGE SIDE TAIL FIBER PROTEIN HOMOLOG STFQ-RELATED"/>
    <property type="match status" value="1"/>
</dbReference>